<protein>
    <submittedName>
        <fullName evidence="2">Uncharacterized protein DUF2815</fullName>
    </submittedName>
</protein>
<dbReference type="EMBL" id="QGDI01000002">
    <property type="protein sequence ID" value="PWJ14631.1"/>
    <property type="molecule type" value="Genomic_DNA"/>
</dbReference>
<gene>
    <name evidence="2" type="ORF">IE37_00616</name>
</gene>
<dbReference type="AlphaFoldDB" id="A0A315Y2H9"/>
<evidence type="ECO:0000313" key="3">
    <source>
        <dbReference type="Proteomes" id="UP000245720"/>
    </source>
</evidence>
<dbReference type="InterPro" id="IPR022595">
    <property type="entry name" value="Enc34_ssDNA-bd"/>
</dbReference>
<feature type="compositionally biased region" description="Low complexity" evidence="1">
    <location>
        <begin position="182"/>
        <end position="227"/>
    </location>
</feature>
<dbReference type="Pfam" id="PF10991">
    <property type="entry name" value="Enc34_ssDNA-bd"/>
    <property type="match status" value="1"/>
</dbReference>
<organism evidence="2 3">
    <name type="scientific">Ruminococcus flavefaciens</name>
    <dbReference type="NCBI Taxonomy" id="1265"/>
    <lineage>
        <taxon>Bacteria</taxon>
        <taxon>Bacillati</taxon>
        <taxon>Bacillota</taxon>
        <taxon>Clostridia</taxon>
        <taxon>Eubacteriales</taxon>
        <taxon>Oscillospiraceae</taxon>
        <taxon>Ruminococcus</taxon>
    </lineage>
</organism>
<dbReference type="SUPFAM" id="SSF50249">
    <property type="entry name" value="Nucleic acid-binding proteins"/>
    <property type="match status" value="1"/>
</dbReference>
<dbReference type="Gene3D" id="2.40.50.140">
    <property type="entry name" value="Nucleic acid-binding proteins"/>
    <property type="match status" value="1"/>
</dbReference>
<accession>A0A315Y2H9</accession>
<dbReference type="RefSeq" id="WP_109725505.1">
    <property type="nucleotide sequence ID" value="NZ_QGDI01000002.1"/>
</dbReference>
<name>A0A315Y2H9_RUMFL</name>
<proteinExistence type="predicted"/>
<comment type="caution">
    <text evidence="2">The sequence shown here is derived from an EMBL/GenBank/DDBJ whole genome shotgun (WGS) entry which is preliminary data.</text>
</comment>
<dbReference type="OrthoDB" id="9786575at2"/>
<feature type="region of interest" description="Disordered" evidence="1">
    <location>
        <begin position="161"/>
        <end position="253"/>
    </location>
</feature>
<dbReference type="Proteomes" id="UP000245720">
    <property type="component" value="Unassembled WGS sequence"/>
</dbReference>
<feature type="compositionally biased region" description="Low complexity" evidence="1">
    <location>
        <begin position="236"/>
        <end position="245"/>
    </location>
</feature>
<dbReference type="InterPro" id="IPR012340">
    <property type="entry name" value="NA-bd_OB-fold"/>
</dbReference>
<sequence length="253" mass="27134">MSNTIVTGEVRLSYVNVFEPRANQNGGDPKYQVTVLLPKSDTVTKANIDREIQAELQNGVATKFGGQMPAMPAIPIHDGDGRRPNGEPFGEECRGCWVFTASSKQRPEVVDENCQPILSATSVYSGCYGRVSIRFFAYNQAGKKGIGCGLGNVQKLRDGEPLGGGSTAAQDFGNASAPAFTPIQPANYQQPQQYGAPAQQPVYAQQPYSAPVQQPAPYQQQPQQSQQLYGAATWEPQSQPAPAQGFPGGPLPF</sequence>
<evidence type="ECO:0000313" key="2">
    <source>
        <dbReference type="EMBL" id="PWJ14631.1"/>
    </source>
</evidence>
<reference evidence="2 3" key="1">
    <citation type="submission" date="2018-05" db="EMBL/GenBank/DDBJ databases">
        <title>The Hungate 1000. A catalogue of reference genomes from the rumen microbiome.</title>
        <authorList>
            <person name="Kelly W."/>
        </authorList>
    </citation>
    <scope>NUCLEOTIDE SEQUENCE [LARGE SCALE GENOMIC DNA]</scope>
    <source>
        <strain evidence="2 3">SAb67</strain>
    </source>
</reference>
<evidence type="ECO:0000256" key="1">
    <source>
        <dbReference type="SAM" id="MobiDB-lite"/>
    </source>
</evidence>